<comment type="subcellular location">
    <subcellularLocation>
        <location evidence="2">Cytoplasm</location>
    </subcellularLocation>
    <subcellularLocation>
        <location evidence="2">Nucleus</location>
    </subcellularLocation>
</comment>
<dbReference type="Gene3D" id="3.40.140.10">
    <property type="entry name" value="Cytidine Deaminase, domain 2"/>
    <property type="match status" value="1"/>
</dbReference>
<dbReference type="STRING" id="101127.A0A1X2GP00"/>
<keyword evidence="2" id="KW-0736">Signalosome</keyword>
<organism evidence="4 5">
    <name type="scientific">Hesseltinella vesiculosa</name>
    <dbReference type="NCBI Taxonomy" id="101127"/>
    <lineage>
        <taxon>Eukaryota</taxon>
        <taxon>Fungi</taxon>
        <taxon>Fungi incertae sedis</taxon>
        <taxon>Mucoromycota</taxon>
        <taxon>Mucoromycotina</taxon>
        <taxon>Mucoromycetes</taxon>
        <taxon>Mucorales</taxon>
        <taxon>Cunninghamellaceae</taxon>
        <taxon>Hesseltinella</taxon>
    </lineage>
</organism>
<name>A0A1X2GP00_9FUNG</name>
<evidence type="ECO:0000259" key="3">
    <source>
        <dbReference type="PROSITE" id="PS50249"/>
    </source>
</evidence>
<dbReference type="PROSITE" id="PS50249">
    <property type="entry name" value="MPN"/>
    <property type="match status" value="1"/>
</dbReference>
<dbReference type="GO" id="GO:0000338">
    <property type="term" value="P:protein deneddylation"/>
    <property type="evidence" value="ECO:0007669"/>
    <property type="project" value="InterPro"/>
</dbReference>
<evidence type="ECO:0000313" key="4">
    <source>
        <dbReference type="EMBL" id="ORX58152.1"/>
    </source>
</evidence>
<dbReference type="AlphaFoldDB" id="A0A1X2GP00"/>
<dbReference type="SMART" id="SM00232">
    <property type="entry name" value="JAB_MPN"/>
    <property type="match status" value="1"/>
</dbReference>
<comment type="caution">
    <text evidence="4">The sequence shown here is derived from an EMBL/GenBank/DDBJ whole genome shotgun (WGS) entry which is preliminary data.</text>
</comment>
<dbReference type="InterPro" id="IPR024969">
    <property type="entry name" value="EIF3F/CSN6-like_C"/>
</dbReference>
<dbReference type="PANTHER" id="PTHR10540:SF8">
    <property type="entry name" value="COP9 SIGNALOSOME COMPLEX SUBUNIT 6"/>
    <property type="match status" value="1"/>
</dbReference>
<keyword evidence="2" id="KW-0539">Nucleus</keyword>
<dbReference type="InterPro" id="IPR000555">
    <property type="entry name" value="JAMM/MPN+_dom"/>
</dbReference>
<dbReference type="GO" id="GO:0008237">
    <property type="term" value="F:metallopeptidase activity"/>
    <property type="evidence" value="ECO:0007669"/>
    <property type="project" value="InterPro"/>
</dbReference>
<dbReference type="GO" id="GO:0008180">
    <property type="term" value="C:COP9 signalosome"/>
    <property type="evidence" value="ECO:0007669"/>
    <property type="project" value="UniProtKB-UniRule"/>
</dbReference>
<proteinExistence type="inferred from homology"/>
<gene>
    <name evidence="4" type="ORF">DM01DRAFT_1333822</name>
</gene>
<dbReference type="Pfam" id="PF13012">
    <property type="entry name" value="MitMem_reg"/>
    <property type="match status" value="1"/>
</dbReference>
<dbReference type="EMBL" id="MCGT01000007">
    <property type="protein sequence ID" value="ORX58152.1"/>
    <property type="molecule type" value="Genomic_DNA"/>
</dbReference>
<protein>
    <recommendedName>
        <fullName evidence="2">COP9 signalosome complex subunit 6</fullName>
    </recommendedName>
</protein>
<dbReference type="InterPro" id="IPR037518">
    <property type="entry name" value="MPN"/>
</dbReference>
<comment type="function">
    <text evidence="2">Component of the COP9 signalosome complex (CSN), a complex involved in various cellular and developmental processes.</text>
</comment>
<evidence type="ECO:0000256" key="2">
    <source>
        <dbReference type="RuleBase" id="RU367006"/>
    </source>
</evidence>
<dbReference type="CDD" id="cd08063">
    <property type="entry name" value="MPN_CSN6"/>
    <property type="match status" value="1"/>
</dbReference>
<dbReference type="Proteomes" id="UP000242146">
    <property type="component" value="Unassembled WGS sequence"/>
</dbReference>
<sequence length="294" mass="33160">MSDMDTSDDNTPVAPIVTSVASTSGLTISIHPLVLLNVSDHYTRTKLQTSQSTGIYGVLLAQQSGRDIDIIHSFELKLNQDNMTFDQEYLGTKLDQLKQVFPHLDFMGWYTVGEAPTSMDLELHNQILHRNESSLFLQLHPQALQEQSPSLPVGLYETIYEVHEDSPRLVFVKTPYKIETNDAERIAVDHVAKPDMSSADTSLSSTLLSSLTTQKNALSMLHSRLVFLQQYLQDTKNGTVPMDHDILRQISSVCQRTPVTDHAAFDDQFSRVMLLRKDRHESDITFIVHYDVDG</sequence>
<dbReference type="Pfam" id="PF01398">
    <property type="entry name" value="JAB"/>
    <property type="match status" value="1"/>
</dbReference>
<accession>A0A1X2GP00</accession>
<evidence type="ECO:0000313" key="5">
    <source>
        <dbReference type="Proteomes" id="UP000242146"/>
    </source>
</evidence>
<dbReference type="InterPro" id="IPR033859">
    <property type="entry name" value="MPN_CSN6"/>
</dbReference>
<keyword evidence="2" id="KW-0963">Cytoplasm</keyword>
<feature type="domain" description="MPN" evidence="3">
    <location>
        <begin position="28"/>
        <end position="166"/>
    </location>
</feature>
<evidence type="ECO:0000256" key="1">
    <source>
        <dbReference type="ARBA" id="ARBA00010893"/>
    </source>
</evidence>
<keyword evidence="5" id="KW-1185">Reference proteome</keyword>
<dbReference type="GO" id="GO:0005737">
    <property type="term" value="C:cytoplasm"/>
    <property type="evidence" value="ECO:0007669"/>
    <property type="project" value="UniProtKB-SubCell"/>
</dbReference>
<comment type="similarity">
    <text evidence="1 2">Belongs to the peptidase M67A family. CSN6 subfamily.</text>
</comment>
<dbReference type="PANTHER" id="PTHR10540">
    <property type="entry name" value="EUKARYOTIC TRANSLATION INITIATION FACTOR 3 SUBUNIT F-RELATED"/>
    <property type="match status" value="1"/>
</dbReference>
<dbReference type="OrthoDB" id="1378at2759"/>
<reference evidence="4 5" key="1">
    <citation type="submission" date="2016-07" db="EMBL/GenBank/DDBJ databases">
        <title>Pervasive Adenine N6-methylation of Active Genes in Fungi.</title>
        <authorList>
            <consortium name="DOE Joint Genome Institute"/>
            <person name="Mondo S.J."/>
            <person name="Dannebaum R.O."/>
            <person name="Kuo R.C."/>
            <person name="Labutti K."/>
            <person name="Haridas S."/>
            <person name="Kuo A."/>
            <person name="Salamov A."/>
            <person name="Ahrendt S.R."/>
            <person name="Lipzen A."/>
            <person name="Sullivan W."/>
            <person name="Andreopoulos W.B."/>
            <person name="Clum A."/>
            <person name="Lindquist E."/>
            <person name="Daum C."/>
            <person name="Ramamoorthy G.K."/>
            <person name="Gryganskyi A."/>
            <person name="Culley D."/>
            <person name="Magnuson J.K."/>
            <person name="James T.Y."/>
            <person name="O'Malley M.A."/>
            <person name="Stajich J.E."/>
            <person name="Spatafora J.W."/>
            <person name="Visel A."/>
            <person name="Grigoriev I.V."/>
        </authorList>
    </citation>
    <scope>NUCLEOTIDE SEQUENCE [LARGE SCALE GENOMIC DNA]</scope>
    <source>
        <strain evidence="4 5">NRRL 3301</strain>
    </source>
</reference>